<organism evidence="1 2">
    <name type="scientific">Paramecium bursaria Chlorella virus 1</name>
    <name type="common">PBCV-1</name>
    <dbReference type="NCBI Taxonomy" id="10506"/>
    <lineage>
        <taxon>Viruses</taxon>
        <taxon>Varidnaviria</taxon>
        <taxon>Bamfordvirae</taxon>
        <taxon>Nucleocytoviricota</taxon>
        <taxon>Megaviricetes</taxon>
        <taxon>Algavirales</taxon>
        <taxon>Phycodnaviridae</taxon>
        <taxon>Chlorovirus</taxon>
        <taxon>Chlorovirus vanettense</taxon>
    </lineage>
</organism>
<reference evidence="1 2" key="1">
    <citation type="journal article" date="1995" name="Virology">
        <title>Analysis of 45 kb of DNA located at the left end of the chlorella virus PBCV-1 genome.</title>
        <authorList>
            <person name="Lu Z."/>
            <person name="Li Y."/>
            <person name="Zhang Y."/>
            <person name="Kutish G.F."/>
            <person name="Rock D.L."/>
            <person name="Van Etten J.L."/>
        </authorList>
    </citation>
    <scope>NUCLEOTIDE SEQUENCE [LARGE SCALE GENOMIC DNA]</scope>
</reference>
<dbReference type="PIR" id="T17685">
    <property type="entry name" value="T17685"/>
</dbReference>
<dbReference type="Proteomes" id="UP000000862">
    <property type="component" value="Segment"/>
</dbReference>
<proteinExistence type="predicted"/>
<dbReference type="RefSeq" id="NP_048542.1">
    <property type="nucleotide sequence ID" value="NC_000852.5"/>
</dbReference>
<gene>
    <name evidence="1" type="primary">a195R</name>
</gene>
<dbReference type="KEGG" id="vg:917819"/>
<dbReference type="GeneID" id="917819"/>
<reference evidence="1 2" key="4">
    <citation type="journal article" date="1996" name="Virology">
        <title>Analysis of 76 kb of the chlorella virus PBCV-1 330-kb genome: map positions 182 to 258.</title>
        <authorList>
            <person name="Kutish G.F."/>
            <person name="Li Y."/>
            <person name="Lu Z."/>
            <person name="Furuta M."/>
            <person name="Rock D.L."/>
            <person name="Van Etten J.L."/>
        </authorList>
    </citation>
    <scope>NUCLEOTIDE SEQUENCE [LARGE SCALE GENOMIC DNA]</scope>
</reference>
<reference evidence="1 2" key="2">
    <citation type="journal article" date="1995" name="Virology">
        <title>Analysis of 43 kb of the Chlorella virus PBCV-1 330-kb genome: map positions 45 to 88.</title>
        <authorList>
            <person name="Li Y."/>
            <person name="Lu Z."/>
            <person name="Burbank D.E."/>
            <person name="Kutish G.F."/>
            <person name="Rock D.L."/>
            <person name="Van Etten J.L."/>
        </authorList>
    </citation>
    <scope>NUCLEOTIDE SEQUENCE [LARGE SCALE GENOMIC DNA]</scope>
</reference>
<accession>Q84515</accession>
<evidence type="ECO:0000313" key="1">
    <source>
        <dbReference type="EMBL" id="AAC96563.1"/>
    </source>
</evidence>
<reference evidence="1 2" key="8">
    <citation type="journal article" date="2010" name="J. Virol.">
        <title>Microarray analysis of Paramecium bursaria chlorella virus 1 transcription.</title>
        <authorList>
            <person name="Yanai-Balser G.M."/>
            <person name="Duncan G.A."/>
            <person name="Eudy J.D."/>
            <person name="Wang D."/>
            <person name="Li X."/>
            <person name="Agarkova I.V."/>
            <person name="Dunigan D.D."/>
            <person name="Van Etten J.L."/>
        </authorList>
    </citation>
    <scope>NUCLEOTIDE SEQUENCE [LARGE SCALE GENOMIC DNA]</scope>
</reference>
<reference evidence="1 2" key="3">
    <citation type="journal article" date="1996" name="Virology">
        <title>Analysis of 94 kb of the chlorella virus PBCV-1 330-kb genome: map positions 88 to 182.</title>
        <authorList>
            <person name="Lu Z."/>
            <person name="Li Y."/>
            <person name="Que Q."/>
            <person name="Kutish G.F."/>
            <person name="Rock D.L."/>
            <person name="Van Etten J.L."/>
        </authorList>
    </citation>
    <scope>NUCLEOTIDE SEQUENCE [LARGE SCALE GENOMIC DNA]</scope>
</reference>
<protein>
    <submittedName>
        <fullName evidence="1">Uncharacterized protein</fullName>
    </submittedName>
</protein>
<keyword evidence="2" id="KW-1185">Reference proteome</keyword>
<name>Q84515_PBCV1</name>
<sequence>MEQNVIVVHFLKYKQQSFLSYSINEFKPIFLYQSENVESFKTFKGIQYGEKHDPRNQKQPTTRYISSVDTTTFGINCITHET</sequence>
<evidence type="ECO:0000313" key="2">
    <source>
        <dbReference type="Proteomes" id="UP000000862"/>
    </source>
</evidence>
<reference evidence="1 2" key="6">
    <citation type="journal article" date="1999" name="Virology">
        <title>Chlorella virus PBCV-1 encodes a functional homospermidine synthase.</title>
        <authorList>
            <person name="Kaiser A."/>
            <person name="Vollmert M."/>
            <person name="Tholl D."/>
            <person name="Graves M.V."/>
            <person name="Gurnon J.R."/>
            <person name="Xing W."/>
            <person name="Lisec A.D."/>
            <person name="Nickerson K.W."/>
            <person name="Van Etten J.L."/>
        </authorList>
    </citation>
    <scope>NUCLEOTIDE SEQUENCE [LARGE SCALE GENOMIC DNA]</scope>
</reference>
<organismHost>
    <name type="scientific">Chlorella</name>
    <dbReference type="NCBI Taxonomy" id="3071"/>
</organismHost>
<reference evidence="1 2" key="5">
    <citation type="journal article" date="1997" name="Virology">
        <title>Analysis of 74 kb of DNA located at the right end of the 330-kb chlorella virus PBCV-1 genome.</title>
        <authorList>
            <person name="Li Y."/>
            <person name="Lu Z."/>
            <person name="Sun L."/>
            <person name="Ropp S."/>
            <person name="Kutish G.F."/>
            <person name="Rock D.L."/>
            <person name="Van Etten J.L."/>
        </authorList>
    </citation>
    <scope>NUCLEOTIDE SEQUENCE [LARGE SCALE GENOMIC DNA]</scope>
</reference>
<reference evidence="1 2" key="7">
    <citation type="journal article" date="2000" name="Virology">
        <title>Characterization of a beta-1,3-glucanase encoded by chlorella virus PBCV-1.</title>
        <authorList>
            <person name="Sun L."/>
            <person name="Gurnon J.R."/>
            <person name="Adams B.J."/>
            <person name="Graves M.V."/>
            <person name="Van Etten J.L."/>
        </authorList>
    </citation>
    <scope>NUCLEOTIDE SEQUENCE [LARGE SCALE GENOMIC DNA]</scope>
</reference>
<dbReference type="EMBL" id="JF411744">
    <property type="protein sequence ID" value="AAC96563.1"/>
    <property type="molecule type" value="Genomic_DNA"/>
</dbReference>